<dbReference type="AlphaFoldDB" id="A0A626FE26"/>
<accession>A0A626FE26</accession>
<sequence length="34" mass="3929">DEAIEDKSLSIMVRQRLKQVRALVFEQLDLATVI</sequence>
<gene>
    <name evidence="1" type="ORF">A3V89_26675</name>
</gene>
<feature type="non-terminal residue" evidence="1">
    <location>
        <position position="1"/>
    </location>
</feature>
<proteinExistence type="predicted"/>
<reference evidence="1" key="1">
    <citation type="submission" date="2018-07" db="EMBL/GenBank/DDBJ databases">
        <authorList>
            <person name="Ashton P.M."/>
            <person name="Dallman T."/>
            <person name="Nair S."/>
            <person name="De Pinna E."/>
            <person name="Peters T."/>
            <person name="Grant K."/>
        </authorList>
    </citation>
    <scope>NUCLEOTIDE SEQUENCE</scope>
    <source>
        <strain evidence="1">116039</strain>
    </source>
</reference>
<organism evidence="1">
    <name type="scientific">Salmonella typhimurium</name>
    <dbReference type="NCBI Taxonomy" id="90371"/>
    <lineage>
        <taxon>Bacteria</taxon>
        <taxon>Pseudomonadati</taxon>
        <taxon>Pseudomonadota</taxon>
        <taxon>Gammaproteobacteria</taxon>
        <taxon>Enterobacterales</taxon>
        <taxon>Enterobacteriaceae</taxon>
        <taxon>Salmonella</taxon>
    </lineage>
</organism>
<evidence type="ECO:0000313" key="1">
    <source>
        <dbReference type="EMBL" id="EDA7616312.1"/>
    </source>
</evidence>
<name>A0A626FE26_SALTM</name>
<protein>
    <submittedName>
        <fullName evidence="1">Conjugal transfer protein TraL</fullName>
    </submittedName>
</protein>
<comment type="caution">
    <text evidence="1">The sequence shown here is derived from an EMBL/GenBank/DDBJ whole genome shotgun (WGS) entry which is preliminary data.</text>
</comment>
<dbReference type="EMBL" id="AALLDS010000132">
    <property type="protein sequence ID" value="EDA7616312.1"/>
    <property type="molecule type" value="Genomic_DNA"/>
</dbReference>